<feature type="domain" description="DNA polymerase III delta N-terminal" evidence="9">
    <location>
        <begin position="19"/>
        <end position="145"/>
    </location>
</feature>
<accession>A0ABW1V527</accession>
<comment type="catalytic activity">
    <reaction evidence="8">
        <text>DNA(n) + a 2'-deoxyribonucleoside 5'-triphosphate = DNA(n+1) + diphosphate</text>
        <dbReference type="Rhea" id="RHEA:22508"/>
        <dbReference type="Rhea" id="RHEA-COMP:17339"/>
        <dbReference type="Rhea" id="RHEA-COMP:17340"/>
        <dbReference type="ChEBI" id="CHEBI:33019"/>
        <dbReference type="ChEBI" id="CHEBI:61560"/>
        <dbReference type="ChEBI" id="CHEBI:173112"/>
        <dbReference type="EC" id="2.7.7.7"/>
    </reaction>
</comment>
<dbReference type="Proteomes" id="UP001596233">
    <property type="component" value="Unassembled WGS sequence"/>
</dbReference>
<comment type="caution">
    <text evidence="11">The sequence shown here is derived from an EMBL/GenBank/DDBJ whole genome shotgun (WGS) entry which is preliminary data.</text>
</comment>
<dbReference type="RefSeq" id="WP_379232894.1">
    <property type="nucleotide sequence ID" value="NZ_JBHSTE010000002.1"/>
</dbReference>
<proteinExistence type="inferred from homology"/>
<dbReference type="Pfam" id="PF06144">
    <property type="entry name" value="DNA_pol3_delta"/>
    <property type="match status" value="1"/>
</dbReference>
<gene>
    <name evidence="11" type="primary">holA</name>
    <name evidence="11" type="ORF">ACFP56_07565</name>
</gene>
<evidence type="ECO:0000256" key="6">
    <source>
        <dbReference type="ARBA" id="ARBA00022932"/>
    </source>
</evidence>
<evidence type="ECO:0000256" key="7">
    <source>
        <dbReference type="ARBA" id="ARBA00034754"/>
    </source>
</evidence>
<keyword evidence="12" id="KW-1185">Reference proteome</keyword>
<evidence type="ECO:0000256" key="1">
    <source>
        <dbReference type="ARBA" id="ARBA00012417"/>
    </source>
</evidence>
<dbReference type="InterPro" id="IPR008921">
    <property type="entry name" value="DNA_pol3_clamp-load_cplx_C"/>
</dbReference>
<dbReference type="Pfam" id="PF21694">
    <property type="entry name" value="DNA_pol3_delta_C"/>
    <property type="match status" value="1"/>
</dbReference>
<dbReference type="Gene3D" id="1.10.8.60">
    <property type="match status" value="1"/>
</dbReference>
<dbReference type="GO" id="GO:0003887">
    <property type="term" value="F:DNA-directed DNA polymerase activity"/>
    <property type="evidence" value="ECO:0007669"/>
    <property type="project" value="UniProtKB-EC"/>
</dbReference>
<evidence type="ECO:0000256" key="3">
    <source>
        <dbReference type="ARBA" id="ARBA00022679"/>
    </source>
</evidence>
<dbReference type="InterPro" id="IPR048466">
    <property type="entry name" value="DNA_pol3_delta-like_C"/>
</dbReference>
<dbReference type="EMBL" id="JBHSTE010000002">
    <property type="protein sequence ID" value="MFC6332480.1"/>
    <property type="molecule type" value="Genomic_DNA"/>
</dbReference>
<evidence type="ECO:0000256" key="2">
    <source>
        <dbReference type="ARBA" id="ARBA00017703"/>
    </source>
</evidence>
<keyword evidence="5" id="KW-0235">DNA replication</keyword>
<evidence type="ECO:0000313" key="12">
    <source>
        <dbReference type="Proteomes" id="UP001596233"/>
    </source>
</evidence>
<dbReference type="InterPro" id="IPR027417">
    <property type="entry name" value="P-loop_NTPase"/>
</dbReference>
<evidence type="ECO:0000259" key="10">
    <source>
        <dbReference type="Pfam" id="PF21694"/>
    </source>
</evidence>
<keyword evidence="6" id="KW-0239">DNA-directed DNA polymerase</keyword>
<evidence type="ECO:0000259" key="9">
    <source>
        <dbReference type="Pfam" id="PF06144"/>
    </source>
</evidence>
<comment type="similarity">
    <text evidence="7">Belongs to the DNA polymerase HolA subunit family.</text>
</comment>
<dbReference type="SUPFAM" id="SSF48019">
    <property type="entry name" value="post-AAA+ oligomerization domain-like"/>
    <property type="match status" value="1"/>
</dbReference>
<evidence type="ECO:0000256" key="4">
    <source>
        <dbReference type="ARBA" id="ARBA00022695"/>
    </source>
</evidence>
<dbReference type="PANTHER" id="PTHR34388:SF1">
    <property type="entry name" value="DNA POLYMERASE III SUBUNIT DELTA"/>
    <property type="match status" value="1"/>
</dbReference>
<dbReference type="InterPro" id="IPR010372">
    <property type="entry name" value="DNA_pol3_delta_N"/>
</dbReference>
<reference evidence="12" key="1">
    <citation type="journal article" date="2019" name="Int. J. Syst. Evol. Microbiol.">
        <title>The Global Catalogue of Microorganisms (GCM) 10K type strain sequencing project: providing services to taxonomists for standard genome sequencing and annotation.</title>
        <authorList>
            <consortium name="The Broad Institute Genomics Platform"/>
            <consortium name="The Broad Institute Genome Sequencing Center for Infectious Disease"/>
            <person name="Wu L."/>
            <person name="Ma J."/>
        </authorList>
    </citation>
    <scope>NUCLEOTIDE SEQUENCE [LARGE SCALE GENOMIC DNA]</scope>
    <source>
        <strain evidence="12">PCU 280</strain>
    </source>
</reference>
<dbReference type="SUPFAM" id="SSF52540">
    <property type="entry name" value="P-loop containing nucleoside triphosphate hydrolases"/>
    <property type="match status" value="1"/>
</dbReference>
<dbReference type="PANTHER" id="PTHR34388">
    <property type="entry name" value="DNA POLYMERASE III SUBUNIT DELTA"/>
    <property type="match status" value="1"/>
</dbReference>
<dbReference type="Gene3D" id="3.40.50.300">
    <property type="entry name" value="P-loop containing nucleotide triphosphate hydrolases"/>
    <property type="match status" value="1"/>
</dbReference>
<keyword evidence="3 11" id="KW-0808">Transferase</keyword>
<dbReference type="NCBIfam" id="TIGR01128">
    <property type="entry name" value="holA"/>
    <property type="match status" value="1"/>
</dbReference>
<protein>
    <recommendedName>
        <fullName evidence="2">DNA polymerase III subunit delta</fullName>
        <ecNumber evidence="1">2.7.7.7</ecNumber>
    </recommendedName>
</protein>
<feature type="domain" description="DNA polymerase III delta subunit-like C-terminal" evidence="10">
    <location>
        <begin position="218"/>
        <end position="337"/>
    </location>
</feature>
<evidence type="ECO:0000256" key="5">
    <source>
        <dbReference type="ARBA" id="ARBA00022705"/>
    </source>
</evidence>
<dbReference type="InterPro" id="IPR005790">
    <property type="entry name" value="DNA_polIII_delta"/>
</dbReference>
<dbReference type="Gene3D" id="1.20.272.10">
    <property type="match status" value="1"/>
</dbReference>
<evidence type="ECO:0000256" key="8">
    <source>
        <dbReference type="ARBA" id="ARBA00049244"/>
    </source>
</evidence>
<evidence type="ECO:0000313" key="11">
    <source>
        <dbReference type="EMBL" id="MFC6332480.1"/>
    </source>
</evidence>
<name>A0ABW1V527_9BACL</name>
<keyword evidence="4 11" id="KW-0548">Nucleotidyltransferase</keyword>
<sequence length="351" mass="39907">MEATEAIKAVNAGRFSPLYVIYGKDRYRIEQFVELIKNRMFKNEDQHMGIVKFDTQESTLDEIVVEADSAPFFVEKKLIIVKDSSIFSAAAKENSKLEHRPEALLNYMDHPLESTVIVFIVSAEKLDERKKLVKSLKNRKVIVHFPELDYIQLIQWLRKKAGEQGREITPDAAELLMRRIGMSMQQLSQELDKLCLHVGDQGEITVALVDQLISATIEEDVFALVDMIVNIKLHEALAMYKALLIRKEEPIKLIALIVRQLRMMLHIKELEEAQYSPKQIAGMIGAHPYAVKLAAEKASSYSKKRLAELLSSLADLDYSMKTGRVDKALGLELFILSLGSSYSLSFHRKLS</sequence>
<dbReference type="EC" id="2.7.7.7" evidence="1"/>
<organism evidence="11 12">
    <name type="scientific">Paenibacillus septentrionalis</name>
    <dbReference type="NCBI Taxonomy" id="429342"/>
    <lineage>
        <taxon>Bacteria</taxon>
        <taxon>Bacillati</taxon>
        <taxon>Bacillota</taxon>
        <taxon>Bacilli</taxon>
        <taxon>Bacillales</taxon>
        <taxon>Paenibacillaceae</taxon>
        <taxon>Paenibacillus</taxon>
    </lineage>
</organism>